<comment type="caution">
    <text evidence="2">The sequence shown here is derived from an EMBL/GenBank/DDBJ whole genome shotgun (WGS) entry which is preliminary data.</text>
</comment>
<sequence>MRSSASDRPSRRCRSRRPGSGRPRPRPRCRRRRRCANRPCGRPAAGRPRPLWSASSRAGASPRP</sequence>
<reference evidence="2 3" key="1">
    <citation type="submission" date="2018-07" db="EMBL/GenBank/DDBJ databases">
        <title>Microbacterium endoborsara sp. nov., a novel actinobacterium isolated from Borszczowia aralocaspica.</title>
        <authorList>
            <person name="An D."/>
        </authorList>
    </citation>
    <scope>NUCLEOTIDE SEQUENCE [LARGE SCALE GENOMIC DNA]</scope>
    <source>
        <strain evidence="2 3">C1.15228</strain>
    </source>
</reference>
<accession>A0A367XYL8</accession>
<gene>
    <name evidence="2" type="ORF">DTO57_09570</name>
</gene>
<evidence type="ECO:0000313" key="3">
    <source>
        <dbReference type="Proteomes" id="UP000253508"/>
    </source>
</evidence>
<dbReference type="AlphaFoldDB" id="A0A367XYL8"/>
<organism evidence="2 3">
    <name type="scientific">Microbacterium sorbitolivorans</name>
    <dbReference type="NCBI Taxonomy" id="1867410"/>
    <lineage>
        <taxon>Bacteria</taxon>
        <taxon>Bacillati</taxon>
        <taxon>Actinomycetota</taxon>
        <taxon>Actinomycetes</taxon>
        <taxon>Micrococcales</taxon>
        <taxon>Microbacteriaceae</taxon>
        <taxon>Microbacterium</taxon>
    </lineage>
</organism>
<evidence type="ECO:0000256" key="1">
    <source>
        <dbReference type="SAM" id="MobiDB-lite"/>
    </source>
</evidence>
<name>A0A367XYL8_9MICO</name>
<protein>
    <submittedName>
        <fullName evidence="2">Uncharacterized protein</fullName>
    </submittedName>
</protein>
<feature type="region of interest" description="Disordered" evidence="1">
    <location>
        <begin position="1"/>
        <end position="64"/>
    </location>
</feature>
<proteinExistence type="predicted"/>
<feature type="compositionally biased region" description="Basic residues" evidence="1">
    <location>
        <begin position="11"/>
        <end position="36"/>
    </location>
</feature>
<evidence type="ECO:0000313" key="2">
    <source>
        <dbReference type="EMBL" id="RCK58717.1"/>
    </source>
</evidence>
<feature type="compositionally biased region" description="Low complexity" evidence="1">
    <location>
        <begin position="37"/>
        <end position="64"/>
    </location>
</feature>
<dbReference type="Proteomes" id="UP000253508">
    <property type="component" value="Unassembled WGS sequence"/>
</dbReference>
<keyword evidence="3" id="KW-1185">Reference proteome</keyword>
<dbReference type="EMBL" id="QORO01000003">
    <property type="protein sequence ID" value="RCK58717.1"/>
    <property type="molecule type" value="Genomic_DNA"/>
</dbReference>